<keyword evidence="2" id="KW-1185">Reference proteome</keyword>
<name>A0ABT2MTZ9_9CYAN</name>
<dbReference type="Pfam" id="PF19155">
    <property type="entry name" value="DUF5837"/>
    <property type="match status" value="1"/>
</dbReference>
<gene>
    <name evidence="1" type="ORF">NG799_11310</name>
</gene>
<proteinExistence type="predicted"/>
<reference evidence="1 2" key="1">
    <citation type="journal article" date="2022" name="Front. Microbiol.">
        <title>High genomic differentiation and limited gene flow indicate recent cryptic speciation within the genus Laspinema (cyanobacteria).</title>
        <authorList>
            <person name="Stanojkovic A."/>
            <person name="Skoupy S."/>
            <person name="Skaloud P."/>
            <person name="Dvorak P."/>
        </authorList>
    </citation>
    <scope>NUCLEOTIDE SEQUENCE [LARGE SCALE GENOMIC DNA]</scope>
    <source>
        <strain evidence="1 2">D2a</strain>
    </source>
</reference>
<evidence type="ECO:0000313" key="2">
    <source>
        <dbReference type="Proteomes" id="UP001525890"/>
    </source>
</evidence>
<protein>
    <submittedName>
        <fullName evidence="1">DUF5837 family protein</fullName>
    </submittedName>
</protein>
<dbReference type="Proteomes" id="UP001525890">
    <property type="component" value="Unassembled WGS sequence"/>
</dbReference>
<dbReference type="InterPro" id="IPR022264">
    <property type="entry name" value="Microcy/ptell_bactrcn_lead_pep"/>
</dbReference>
<sequence>MDKKNISPNPLQPIDRVPTGQLPSALAELSEEAIGSLEALPQNSLGDMGIPCICSYDGDDE</sequence>
<dbReference type="EMBL" id="JAMXFF010000015">
    <property type="protein sequence ID" value="MCT7966922.1"/>
    <property type="molecule type" value="Genomic_DNA"/>
</dbReference>
<organism evidence="1 2">
    <name type="scientific">Laspinema palackyanum D2a</name>
    <dbReference type="NCBI Taxonomy" id="2953684"/>
    <lineage>
        <taxon>Bacteria</taxon>
        <taxon>Bacillati</taxon>
        <taxon>Cyanobacteriota</taxon>
        <taxon>Cyanophyceae</taxon>
        <taxon>Oscillatoriophycideae</taxon>
        <taxon>Oscillatoriales</taxon>
        <taxon>Laspinemataceae</taxon>
        <taxon>Laspinema</taxon>
        <taxon>Laspinema palackyanum</taxon>
    </lineage>
</organism>
<dbReference type="NCBIfam" id="TIGR03678">
    <property type="entry name" value="het_cyc_patell"/>
    <property type="match status" value="1"/>
</dbReference>
<dbReference type="RefSeq" id="WP_368006543.1">
    <property type="nucleotide sequence ID" value="NZ_JAMXFF010000015.1"/>
</dbReference>
<dbReference type="InterPro" id="IPR044050">
    <property type="entry name" value="DUF5837"/>
</dbReference>
<evidence type="ECO:0000313" key="1">
    <source>
        <dbReference type="EMBL" id="MCT7966922.1"/>
    </source>
</evidence>
<accession>A0ABT2MTZ9</accession>
<comment type="caution">
    <text evidence="1">The sequence shown here is derived from an EMBL/GenBank/DDBJ whole genome shotgun (WGS) entry which is preliminary data.</text>
</comment>